<dbReference type="SUPFAM" id="SSF47413">
    <property type="entry name" value="lambda repressor-like DNA-binding domains"/>
    <property type="match status" value="1"/>
</dbReference>
<dbReference type="InterPro" id="IPR010982">
    <property type="entry name" value="Lambda_DNA-bd_dom_sf"/>
</dbReference>
<dbReference type="RefSeq" id="WP_185048106.1">
    <property type="nucleotide sequence ID" value="NZ_BAABIX010000023.1"/>
</dbReference>
<dbReference type="PANTHER" id="PTHR35010:SF2">
    <property type="entry name" value="BLL4672 PROTEIN"/>
    <property type="match status" value="1"/>
</dbReference>
<evidence type="ECO:0000313" key="3">
    <source>
        <dbReference type="Proteomes" id="UP000578449"/>
    </source>
</evidence>
<proteinExistence type="predicted"/>
<organism evidence="2 3">
    <name type="scientific">Thermocatellispora tengchongensis</name>
    <dbReference type="NCBI Taxonomy" id="1073253"/>
    <lineage>
        <taxon>Bacteria</taxon>
        <taxon>Bacillati</taxon>
        <taxon>Actinomycetota</taxon>
        <taxon>Actinomycetes</taxon>
        <taxon>Streptosporangiales</taxon>
        <taxon>Streptosporangiaceae</taxon>
        <taxon>Thermocatellispora</taxon>
    </lineage>
</organism>
<gene>
    <name evidence="2" type="ORF">HNP84_000971</name>
</gene>
<dbReference type="PANTHER" id="PTHR35010">
    <property type="entry name" value="BLL4672 PROTEIN-RELATED"/>
    <property type="match status" value="1"/>
</dbReference>
<dbReference type="InterPro" id="IPR001387">
    <property type="entry name" value="Cro/C1-type_HTH"/>
</dbReference>
<dbReference type="CDD" id="cd00093">
    <property type="entry name" value="HTH_XRE"/>
    <property type="match status" value="1"/>
</dbReference>
<evidence type="ECO:0000259" key="1">
    <source>
        <dbReference type="PROSITE" id="PS50943"/>
    </source>
</evidence>
<dbReference type="EMBL" id="JACHGN010000002">
    <property type="protein sequence ID" value="MBB5131265.1"/>
    <property type="molecule type" value="Genomic_DNA"/>
</dbReference>
<dbReference type="PROSITE" id="PS50943">
    <property type="entry name" value="HTH_CROC1"/>
    <property type="match status" value="1"/>
</dbReference>
<comment type="caution">
    <text evidence="2">The sequence shown here is derived from an EMBL/GenBank/DDBJ whole genome shotgun (WGS) entry which is preliminary data.</text>
</comment>
<dbReference type="Pfam" id="PF13560">
    <property type="entry name" value="HTH_31"/>
    <property type="match status" value="1"/>
</dbReference>
<dbReference type="AlphaFoldDB" id="A0A840P5F9"/>
<dbReference type="Gene3D" id="1.10.260.40">
    <property type="entry name" value="lambda repressor-like DNA-binding domains"/>
    <property type="match status" value="1"/>
</dbReference>
<dbReference type="SMART" id="SM00530">
    <property type="entry name" value="HTH_XRE"/>
    <property type="match status" value="1"/>
</dbReference>
<evidence type="ECO:0000313" key="2">
    <source>
        <dbReference type="EMBL" id="MBB5131265.1"/>
    </source>
</evidence>
<protein>
    <submittedName>
        <fullName evidence="2">Transcriptional regulator with XRE-family HTH domain</fullName>
    </submittedName>
</protein>
<dbReference type="Pfam" id="PF17765">
    <property type="entry name" value="MLTR_LBD"/>
    <property type="match status" value="1"/>
</dbReference>
<dbReference type="InterPro" id="IPR041413">
    <property type="entry name" value="MLTR_LBD"/>
</dbReference>
<name>A0A840P5F9_9ACTN</name>
<dbReference type="GO" id="GO:0003677">
    <property type="term" value="F:DNA binding"/>
    <property type="evidence" value="ECO:0007669"/>
    <property type="project" value="InterPro"/>
</dbReference>
<dbReference type="Proteomes" id="UP000578449">
    <property type="component" value="Unassembled WGS sequence"/>
</dbReference>
<dbReference type="Gene3D" id="3.30.450.180">
    <property type="match status" value="1"/>
</dbReference>
<keyword evidence="3" id="KW-1185">Reference proteome</keyword>
<sequence>MDRSQLADFLRTRRARIGPREAGLPDTGRRRTPGLRRQEVAQLAGMSVDYYIRLEQGRGPRPSRQVLNALARALMLTADERAHLFHLLGEGPSPDGAPCREVPSGILEMLEALGHIPAYVMDAKYDILAWNRMTRLITGDLGSMPPDRLNVIRWCFTSPEIREYLDDEEQGRFARGAVADLRVAAGRYPHDPEIQALVAEMTACSPEFAALWARHDVEIRRDQRKRFHHPSIGTVWVNCQVLLVPDRDQRVVMYTSLDGAPERDPIRALAALDPPPPGTPAIGVAPGVSAVRV</sequence>
<accession>A0A840P5F9</accession>
<reference evidence="2 3" key="1">
    <citation type="submission" date="2020-08" db="EMBL/GenBank/DDBJ databases">
        <title>Genomic Encyclopedia of Type Strains, Phase IV (KMG-IV): sequencing the most valuable type-strain genomes for metagenomic binning, comparative biology and taxonomic classification.</title>
        <authorList>
            <person name="Goeker M."/>
        </authorList>
    </citation>
    <scope>NUCLEOTIDE SEQUENCE [LARGE SCALE GENOMIC DNA]</scope>
    <source>
        <strain evidence="2 3">DSM 45615</strain>
    </source>
</reference>
<feature type="domain" description="HTH cro/C1-type" evidence="1">
    <location>
        <begin position="34"/>
        <end position="81"/>
    </location>
</feature>